<protein>
    <submittedName>
        <fullName evidence="1">Uncharacterized protein</fullName>
    </submittedName>
</protein>
<dbReference type="Proteomes" id="UP001598251">
    <property type="component" value="Unassembled WGS sequence"/>
</dbReference>
<organism evidence="1 2">
    <name type="scientific">Streptomyces sindenensis</name>
    <dbReference type="NCBI Taxonomy" id="67363"/>
    <lineage>
        <taxon>Bacteria</taxon>
        <taxon>Bacillati</taxon>
        <taxon>Actinomycetota</taxon>
        <taxon>Actinomycetes</taxon>
        <taxon>Kitasatosporales</taxon>
        <taxon>Streptomycetaceae</taxon>
        <taxon>Streptomyces</taxon>
    </lineage>
</organism>
<accession>A0ABW6EYW5</accession>
<evidence type="ECO:0000313" key="2">
    <source>
        <dbReference type="Proteomes" id="UP001598251"/>
    </source>
</evidence>
<dbReference type="EMBL" id="JBHXOF010000035">
    <property type="protein sequence ID" value="MFD4217661.1"/>
    <property type="molecule type" value="Genomic_DNA"/>
</dbReference>
<proteinExistence type="predicted"/>
<gene>
    <name evidence="1" type="ORF">ACFWSS_32825</name>
</gene>
<reference evidence="1 2" key="1">
    <citation type="submission" date="2024-09" db="EMBL/GenBank/DDBJ databases">
        <title>The Natural Products Discovery Center: Release of the First 8490 Sequenced Strains for Exploring Actinobacteria Biosynthetic Diversity.</title>
        <authorList>
            <person name="Kalkreuter E."/>
            <person name="Kautsar S.A."/>
            <person name="Yang D."/>
            <person name="Bader C.D."/>
            <person name="Teijaro C.N."/>
            <person name="Fluegel L."/>
            <person name="Davis C.M."/>
            <person name="Simpson J.R."/>
            <person name="Lauterbach L."/>
            <person name="Steele A.D."/>
            <person name="Gui C."/>
            <person name="Meng S."/>
            <person name="Li G."/>
            <person name="Viehrig K."/>
            <person name="Ye F."/>
            <person name="Su P."/>
            <person name="Kiefer A.F."/>
            <person name="Nichols A."/>
            <person name="Cepeda A.J."/>
            <person name="Yan W."/>
            <person name="Fan B."/>
            <person name="Jiang Y."/>
            <person name="Adhikari A."/>
            <person name="Zheng C.-J."/>
            <person name="Schuster L."/>
            <person name="Cowan T.M."/>
            <person name="Smanski M.J."/>
            <person name="Chevrette M.G."/>
            <person name="De Carvalho L.P.S."/>
            <person name="Shen B."/>
        </authorList>
    </citation>
    <scope>NUCLEOTIDE SEQUENCE [LARGE SCALE GENOMIC DNA]</scope>
    <source>
        <strain evidence="1 2">NPDC058546</strain>
    </source>
</reference>
<sequence length="160" mass="17110">MRDGAGRTAQAAWRDHAAAALTAAVPGPQRQALAQLAAAAGELAEERPRAALTLSRHLRDLAALIEPLAVAGALAHHVTWDTIGADLGQSRQAVNSRYVKPSADLSDRVHRLTGRSVEELLNLARGRGAPPCEAVTWTEEIHRLLSSSEQDQEHAEPVTQ</sequence>
<name>A0ABW6EYW5_9ACTN</name>
<comment type="caution">
    <text evidence="1">The sequence shown here is derived from an EMBL/GenBank/DDBJ whole genome shotgun (WGS) entry which is preliminary data.</text>
</comment>
<keyword evidence="2" id="KW-1185">Reference proteome</keyword>
<dbReference type="RefSeq" id="WP_382917927.1">
    <property type="nucleotide sequence ID" value="NZ_JBHXOF010000035.1"/>
</dbReference>
<evidence type="ECO:0000313" key="1">
    <source>
        <dbReference type="EMBL" id="MFD4217661.1"/>
    </source>
</evidence>